<comment type="caution">
    <text evidence="3">The sequence shown here is derived from an EMBL/GenBank/DDBJ whole genome shotgun (WGS) entry which is preliminary data.</text>
</comment>
<keyword evidence="4" id="KW-1185">Reference proteome</keyword>
<evidence type="ECO:0008006" key="5">
    <source>
        <dbReference type="Google" id="ProtNLM"/>
    </source>
</evidence>
<feature type="domain" description="Mce/MlaD" evidence="1">
    <location>
        <begin position="41"/>
        <end position="115"/>
    </location>
</feature>
<name>A0ABP4E7J5_9ACTN</name>
<gene>
    <name evidence="3" type="ORF">GCM10009668_05010</name>
</gene>
<evidence type="ECO:0000259" key="1">
    <source>
        <dbReference type="Pfam" id="PF02470"/>
    </source>
</evidence>
<dbReference type="InterPro" id="IPR024516">
    <property type="entry name" value="Mce_C"/>
</dbReference>
<dbReference type="PANTHER" id="PTHR33371:SF19">
    <property type="entry name" value="MCE-FAMILY PROTEIN MCE4A"/>
    <property type="match status" value="1"/>
</dbReference>
<evidence type="ECO:0000313" key="4">
    <source>
        <dbReference type="Proteomes" id="UP001501581"/>
    </source>
</evidence>
<dbReference type="PANTHER" id="PTHR33371">
    <property type="entry name" value="INTERMEMBRANE PHOSPHOLIPID TRANSPORT SYSTEM BINDING PROTEIN MLAD-RELATED"/>
    <property type="match status" value="1"/>
</dbReference>
<feature type="domain" description="Mammalian cell entry C-terminal" evidence="2">
    <location>
        <begin position="122"/>
        <end position="333"/>
    </location>
</feature>
<evidence type="ECO:0000313" key="3">
    <source>
        <dbReference type="EMBL" id="GAA1092848.1"/>
    </source>
</evidence>
<dbReference type="RefSeq" id="WP_343991011.1">
    <property type="nucleotide sequence ID" value="NZ_BAAALG010000002.1"/>
</dbReference>
<dbReference type="InterPro" id="IPR003399">
    <property type="entry name" value="Mce/MlaD"/>
</dbReference>
<dbReference type="InterPro" id="IPR052336">
    <property type="entry name" value="MlaD_Phospholipid_Transporter"/>
</dbReference>
<dbReference type="NCBIfam" id="TIGR00996">
    <property type="entry name" value="Mtu_fam_mce"/>
    <property type="match status" value="1"/>
</dbReference>
<evidence type="ECO:0000259" key="2">
    <source>
        <dbReference type="Pfam" id="PF11887"/>
    </source>
</evidence>
<dbReference type="Pfam" id="PF11887">
    <property type="entry name" value="Mce4_CUP1"/>
    <property type="match status" value="1"/>
</dbReference>
<reference evidence="4" key="1">
    <citation type="journal article" date="2019" name="Int. J. Syst. Evol. Microbiol.">
        <title>The Global Catalogue of Microorganisms (GCM) 10K type strain sequencing project: providing services to taxonomists for standard genome sequencing and annotation.</title>
        <authorList>
            <consortium name="The Broad Institute Genomics Platform"/>
            <consortium name="The Broad Institute Genome Sequencing Center for Infectious Disease"/>
            <person name="Wu L."/>
            <person name="Ma J."/>
        </authorList>
    </citation>
    <scope>NUCLEOTIDE SEQUENCE [LARGE SCALE GENOMIC DNA]</scope>
    <source>
        <strain evidence="4">JCM 13008</strain>
    </source>
</reference>
<accession>A0ABP4E7J5</accession>
<sequence>MRGAPSPRSQAVRGGVILLLCLVVIGLLLAKSFGRFDTVVPVVARLDSAGGALEVGAEVKLDGVVVGKVTSIEGTDEGVDLALALDPERADRVPSNVTVRVLPISIFGAAYVELLRPKKEKGQVRADAVLAQDTSSTTIELGDLLEDTQDLVDALGPAELATALETFASTLDGKGEQLGEMIDTANSAVARIDPLMPIFREDLRLATTVARTVSQMTPNLFTALDGAMAAGQMLIEREEEFREVLSGLVEASGEIDSVVTRNQAALALGIPYLRRVVSALYLARGDIPRTFAAVIALADGATPALSFGRYLRVDALVRLRDEREYTRQDCPSYGGLRGKGC</sequence>
<proteinExistence type="predicted"/>
<dbReference type="Proteomes" id="UP001501581">
    <property type="component" value="Unassembled WGS sequence"/>
</dbReference>
<dbReference type="InterPro" id="IPR005693">
    <property type="entry name" value="Mce"/>
</dbReference>
<dbReference type="EMBL" id="BAAALG010000002">
    <property type="protein sequence ID" value="GAA1092848.1"/>
    <property type="molecule type" value="Genomic_DNA"/>
</dbReference>
<protein>
    <recommendedName>
        <fullName evidence="5">MCE family protein</fullName>
    </recommendedName>
</protein>
<organism evidence="3 4">
    <name type="scientific">Nocardioides dubius</name>
    <dbReference type="NCBI Taxonomy" id="317019"/>
    <lineage>
        <taxon>Bacteria</taxon>
        <taxon>Bacillati</taxon>
        <taxon>Actinomycetota</taxon>
        <taxon>Actinomycetes</taxon>
        <taxon>Propionibacteriales</taxon>
        <taxon>Nocardioidaceae</taxon>
        <taxon>Nocardioides</taxon>
    </lineage>
</organism>
<dbReference type="Pfam" id="PF02470">
    <property type="entry name" value="MlaD"/>
    <property type="match status" value="1"/>
</dbReference>